<dbReference type="Proteomes" id="UP000325684">
    <property type="component" value="Unassembled WGS sequence"/>
</dbReference>
<dbReference type="Pfam" id="PF08592">
    <property type="entry name" value="Anthrone_oxy"/>
    <property type="match status" value="1"/>
</dbReference>
<keyword evidence="1" id="KW-0472">Membrane</keyword>
<proteinExistence type="predicted"/>
<name>A0A5N3PB99_9HYPH</name>
<feature type="transmembrane region" description="Helical" evidence="1">
    <location>
        <begin position="6"/>
        <end position="23"/>
    </location>
</feature>
<feature type="transmembrane region" description="Helical" evidence="1">
    <location>
        <begin position="73"/>
        <end position="91"/>
    </location>
</feature>
<dbReference type="OrthoDB" id="7473921at2"/>
<dbReference type="AlphaFoldDB" id="A0A5N3PB99"/>
<dbReference type="PANTHER" id="PTHR36535">
    <property type="entry name" value="YALI0E30327P"/>
    <property type="match status" value="1"/>
</dbReference>
<keyword evidence="3" id="KW-1185">Reference proteome</keyword>
<dbReference type="InterPro" id="IPR013901">
    <property type="entry name" value="Anthrone_oxy"/>
</dbReference>
<dbReference type="EMBL" id="VCMV01000014">
    <property type="protein sequence ID" value="KAB0267009.1"/>
    <property type="molecule type" value="Genomic_DNA"/>
</dbReference>
<dbReference type="PANTHER" id="PTHR36535:SF1">
    <property type="entry name" value="DUF1772 DOMAIN-CONTAINING PROTEIN"/>
    <property type="match status" value="1"/>
</dbReference>
<feature type="transmembrane region" description="Helical" evidence="1">
    <location>
        <begin position="44"/>
        <end position="67"/>
    </location>
</feature>
<organism evidence="2 3">
    <name type="scientific">Microvirga brassicacearum</name>
    <dbReference type="NCBI Taxonomy" id="2580413"/>
    <lineage>
        <taxon>Bacteria</taxon>
        <taxon>Pseudomonadati</taxon>
        <taxon>Pseudomonadota</taxon>
        <taxon>Alphaproteobacteria</taxon>
        <taxon>Hyphomicrobiales</taxon>
        <taxon>Methylobacteriaceae</taxon>
        <taxon>Microvirga</taxon>
    </lineage>
</organism>
<protein>
    <submittedName>
        <fullName evidence="2">DUF1772 domain-containing protein</fullName>
    </submittedName>
</protein>
<reference evidence="2 3" key="1">
    <citation type="journal article" date="2019" name="Microorganisms">
        <title>Genome Insights into the Novel Species Microvirga brassicacearum, a Rapeseed Endophyte with Biotechnological Potential.</title>
        <authorList>
            <person name="Jimenez-Gomez A."/>
            <person name="Saati-Santamaria Z."/>
            <person name="Igual J.M."/>
            <person name="Rivas R."/>
            <person name="Mateos P.F."/>
            <person name="Garcia-Fraile P."/>
        </authorList>
    </citation>
    <scope>NUCLEOTIDE SEQUENCE [LARGE SCALE GENOMIC DNA]</scope>
    <source>
        <strain evidence="2 3">CDVBN77</strain>
    </source>
</reference>
<evidence type="ECO:0000313" key="2">
    <source>
        <dbReference type="EMBL" id="KAB0267009.1"/>
    </source>
</evidence>
<keyword evidence="1" id="KW-1133">Transmembrane helix</keyword>
<feature type="transmembrane region" description="Helical" evidence="1">
    <location>
        <begin position="123"/>
        <end position="141"/>
    </location>
</feature>
<accession>A0A5N3PB99</accession>
<gene>
    <name evidence="2" type="ORF">FEZ63_11280</name>
</gene>
<evidence type="ECO:0000256" key="1">
    <source>
        <dbReference type="SAM" id="Phobius"/>
    </source>
</evidence>
<comment type="caution">
    <text evidence="2">The sequence shown here is derived from an EMBL/GenBank/DDBJ whole genome shotgun (WGS) entry which is preliminary data.</text>
</comment>
<sequence>MLAGSLALLVSAVFAGAAFYINVVEQPARLKLDDGPMLAQWKPAYRRGLIMQSSLAVLGFLLGVTAWAQTGGLAFLIGAILMIANWPYTLMRILPTNKKLMDTEPALAGPDTRDLMLKWGRLHAVRTALGCAAMLAFIGALNR</sequence>
<evidence type="ECO:0000313" key="3">
    <source>
        <dbReference type="Proteomes" id="UP000325684"/>
    </source>
</evidence>
<keyword evidence="1" id="KW-0812">Transmembrane</keyword>
<dbReference type="RefSeq" id="WP_150944394.1">
    <property type="nucleotide sequence ID" value="NZ_VCMV01000014.1"/>
</dbReference>